<sequence length="141" mass="15039">SDTTGGSGTENETGDGTEEGGQTEDPAVAEIEAEIIAAAPVAAGGSYTLYFSTYNAGRLEVMTAADAAMAAGVFGKEPGQSSIEFIYSERDYVCTVSSYTDREGVRKVLLAVDLTEEYRKLHPEVNITKAERLEYTSTNAY</sequence>
<name>K1U8Q1_9ZZZZ</name>
<evidence type="ECO:0000256" key="1">
    <source>
        <dbReference type="SAM" id="MobiDB-lite"/>
    </source>
</evidence>
<organism evidence="2">
    <name type="scientific">human gut metagenome</name>
    <dbReference type="NCBI Taxonomy" id="408170"/>
    <lineage>
        <taxon>unclassified sequences</taxon>
        <taxon>metagenomes</taxon>
        <taxon>organismal metagenomes</taxon>
    </lineage>
</organism>
<dbReference type="EMBL" id="AJWY01003678">
    <property type="protein sequence ID" value="EKC74645.1"/>
    <property type="molecule type" value="Genomic_DNA"/>
</dbReference>
<accession>K1U8Q1</accession>
<feature type="non-terminal residue" evidence="2">
    <location>
        <position position="1"/>
    </location>
</feature>
<feature type="region of interest" description="Disordered" evidence="1">
    <location>
        <begin position="1"/>
        <end position="23"/>
    </location>
</feature>
<dbReference type="AlphaFoldDB" id="K1U8Q1"/>
<proteinExistence type="predicted"/>
<protein>
    <submittedName>
        <fullName evidence="2">Uncharacterized protein</fullName>
    </submittedName>
</protein>
<gene>
    <name evidence="2" type="ORF">LEA_05644</name>
</gene>
<reference evidence="2" key="1">
    <citation type="journal article" date="2013" name="Environ. Microbiol.">
        <title>Microbiota from the distal guts of lean and obese adolescents exhibit partial functional redundancy besides clear differences in community structure.</title>
        <authorList>
            <person name="Ferrer M."/>
            <person name="Ruiz A."/>
            <person name="Lanza F."/>
            <person name="Haange S.B."/>
            <person name="Oberbach A."/>
            <person name="Till H."/>
            <person name="Bargiela R."/>
            <person name="Campoy C."/>
            <person name="Segura M.T."/>
            <person name="Richter M."/>
            <person name="von Bergen M."/>
            <person name="Seifert J."/>
            <person name="Suarez A."/>
        </authorList>
    </citation>
    <scope>NUCLEOTIDE SEQUENCE</scope>
</reference>
<comment type="caution">
    <text evidence="2">The sequence shown here is derived from an EMBL/GenBank/DDBJ whole genome shotgun (WGS) entry which is preliminary data.</text>
</comment>
<evidence type="ECO:0000313" key="2">
    <source>
        <dbReference type="EMBL" id="EKC74645.1"/>
    </source>
</evidence>
<feature type="compositionally biased region" description="Acidic residues" evidence="1">
    <location>
        <begin position="12"/>
        <end position="22"/>
    </location>
</feature>